<comment type="caution">
    <text evidence="1">The sequence shown here is derived from an EMBL/GenBank/DDBJ whole genome shotgun (WGS) entry which is preliminary data.</text>
</comment>
<dbReference type="Proteomes" id="UP001054837">
    <property type="component" value="Unassembled WGS sequence"/>
</dbReference>
<evidence type="ECO:0000313" key="1">
    <source>
        <dbReference type="EMBL" id="GIY26610.1"/>
    </source>
</evidence>
<gene>
    <name evidence="1" type="ORF">CDAR_593491</name>
</gene>
<sequence>MKWDKFDRPPCSCERRCFGGHRELLRGKCIILHTKKKSLLRGIAYLHNYVHERLDLCTFVMQKGSRDIHSKIDSLTYARSGVALEFTESCCEENEFLRTQKRSLSSAGIAYLHNYVHQRLDACTFGDTNFCFGYAEREQIYSQ</sequence>
<dbReference type="AlphaFoldDB" id="A0AAV4RXX7"/>
<organism evidence="1 2">
    <name type="scientific">Caerostris darwini</name>
    <dbReference type="NCBI Taxonomy" id="1538125"/>
    <lineage>
        <taxon>Eukaryota</taxon>
        <taxon>Metazoa</taxon>
        <taxon>Ecdysozoa</taxon>
        <taxon>Arthropoda</taxon>
        <taxon>Chelicerata</taxon>
        <taxon>Arachnida</taxon>
        <taxon>Araneae</taxon>
        <taxon>Araneomorphae</taxon>
        <taxon>Entelegynae</taxon>
        <taxon>Araneoidea</taxon>
        <taxon>Araneidae</taxon>
        <taxon>Caerostris</taxon>
    </lineage>
</organism>
<dbReference type="EMBL" id="BPLQ01006959">
    <property type="protein sequence ID" value="GIY26610.1"/>
    <property type="molecule type" value="Genomic_DNA"/>
</dbReference>
<name>A0AAV4RXX7_9ARAC</name>
<protein>
    <submittedName>
        <fullName evidence="1">Uncharacterized protein</fullName>
    </submittedName>
</protein>
<proteinExistence type="predicted"/>
<keyword evidence="2" id="KW-1185">Reference proteome</keyword>
<evidence type="ECO:0000313" key="2">
    <source>
        <dbReference type="Proteomes" id="UP001054837"/>
    </source>
</evidence>
<accession>A0AAV4RXX7</accession>
<reference evidence="1 2" key="1">
    <citation type="submission" date="2021-06" db="EMBL/GenBank/DDBJ databases">
        <title>Caerostris darwini draft genome.</title>
        <authorList>
            <person name="Kono N."/>
            <person name="Arakawa K."/>
        </authorList>
    </citation>
    <scope>NUCLEOTIDE SEQUENCE [LARGE SCALE GENOMIC DNA]</scope>
</reference>